<dbReference type="Proteomes" id="UP000887013">
    <property type="component" value="Unassembled WGS sequence"/>
</dbReference>
<evidence type="ECO:0000313" key="2">
    <source>
        <dbReference type="Proteomes" id="UP000887013"/>
    </source>
</evidence>
<comment type="caution">
    <text evidence="1">The sequence shown here is derived from an EMBL/GenBank/DDBJ whole genome shotgun (WGS) entry which is preliminary data.</text>
</comment>
<name>A0A8X6IQN4_NEPPI</name>
<proteinExistence type="predicted"/>
<gene>
    <name evidence="1" type="ORF">NPIL_44431</name>
</gene>
<reference evidence="1" key="1">
    <citation type="submission" date="2020-08" db="EMBL/GenBank/DDBJ databases">
        <title>Multicomponent nature underlies the extraordinary mechanical properties of spider dragline silk.</title>
        <authorList>
            <person name="Kono N."/>
            <person name="Nakamura H."/>
            <person name="Mori M."/>
            <person name="Yoshida Y."/>
            <person name="Ohtoshi R."/>
            <person name="Malay A.D."/>
            <person name="Moran D.A.P."/>
            <person name="Tomita M."/>
            <person name="Numata K."/>
            <person name="Arakawa K."/>
        </authorList>
    </citation>
    <scope>NUCLEOTIDE SEQUENCE</scope>
</reference>
<dbReference type="EMBL" id="BMAW01046075">
    <property type="protein sequence ID" value="GFS53454.1"/>
    <property type="molecule type" value="Genomic_DNA"/>
</dbReference>
<organism evidence="1 2">
    <name type="scientific">Nephila pilipes</name>
    <name type="common">Giant wood spider</name>
    <name type="synonym">Nephila maculata</name>
    <dbReference type="NCBI Taxonomy" id="299642"/>
    <lineage>
        <taxon>Eukaryota</taxon>
        <taxon>Metazoa</taxon>
        <taxon>Ecdysozoa</taxon>
        <taxon>Arthropoda</taxon>
        <taxon>Chelicerata</taxon>
        <taxon>Arachnida</taxon>
        <taxon>Araneae</taxon>
        <taxon>Araneomorphae</taxon>
        <taxon>Entelegynae</taxon>
        <taxon>Araneoidea</taxon>
        <taxon>Nephilidae</taxon>
        <taxon>Nephila</taxon>
    </lineage>
</organism>
<sequence length="75" mass="8427">MYRPFEIVHQRFLLKPGVGRKRYKNAIVFGFLVSDEGFHQPLPDHMFHRIGLVRKADGSTVEEGAAGKASIVSES</sequence>
<protein>
    <submittedName>
        <fullName evidence="1">Uncharacterized protein</fullName>
    </submittedName>
</protein>
<keyword evidence="2" id="KW-1185">Reference proteome</keyword>
<evidence type="ECO:0000313" key="1">
    <source>
        <dbReference type="EMBL" id="GFS53454.1"/>
    </source>
</evidence>
<dbReference type="AlphaFoldDB" id="A0A8X6IQN4"/>
<accession>A0A8X6IQN4</accession>